<evidence type="ECO:0000313" key="3">
    <source>
        <dbReference type="Proteomes" id="UP000301751"/>
    </source>
</evidence>
<dbReference type="EMBL" id="BJCL01000011">
    <property type="protein sequence ID" value="GCL64781.1"/>
    <property type="molecule type" value="Genomic_DNA"/>
</dbReference>
<organism evidence="2 3">
    <name type="scientific">Pseudaquabacterium pictum</name>
    <dbReference type="NCBI Taxonomy" id="2315236"/>
    <lineage>
        <taxon>Bacteria</taxon>
        <taxon>Pseudomonadati</taxon>
        <taxon>Pseudomonadota</taxon>
        <taxon>Betaproteobacteria</taxon>
        <taxon>Burkholderiales</taxon>
        <taxon>Sphaerotilaceae</taxon>
        <taxon>Pseudaquabacterium</taxon>
    </lineage>
</organism>
<dbReference type="Pfam" id="PF09848">
    <property type="entry name" value="SLFN-g3_helicase"/>
    <property type="match status" value="1"/>
</dbReference>
<accession>A0A480ATN6</accession>
<protein>
    <recommendedName>
        <fullName evidence="1">Schlafen group 3-like DNA/RNA helicase domain-containing protein</fullName>
    </recommendedName>
</protein>
<evidence type="ECO:0000313" key="2">
    <source>
        <dbReference type="EMBL" id="GCL64781.1"/>
    </source>
</evidence>
<dbReference type="PROSITE" id="PS51257">
    <property type="entry name" value="PROKAR_LIPOPROTEIN"/>
    <property type="match status" value="1"/>
</dbReference>
<dbReference type="AlphaFoldDB" id="A0A480ATN6"/>
<sequence length="675" mass="75842">MLGRAPERLTWRPTAMKLTRAYYASSVSGFLACDEDRVLGALTAASEFAVDVLQRNAWQQEIRLLRGLLSPLGPGEVLFEFVVPRLGKRIDTVLLLRGMVFVLEFKTGGTDFQRADIEQTWDYALDLKNFHATSHHRVIWPVLVITGAKGRLQRGQLRSADRVADPTLVSADRLGEFLQQVLGVAAEEAMDDAAWQSGRYLPTPTIIEAATSLYRRHSVKEIARHDAGAKNLARTSEKVASLIRHARDVSCKSICFVTGVPGAGKTLVGLDVATRFQDAASDLHSVYLSGNGPLVAILTEALARDRVLQERREGRKVTKGIARQAVKAFIQAVHHFRDEGLKDPSQPPEHVTIFDEAQRAWNLAKTADFMQRKKGRVGFRQSEPDFLISCLDRHRDWAVIVCLVGGGQEINTGEAGIGEWLEVVRTTYPEWHVHLSSQLMGSEYAAGDTIAAMAGNPRVHIDDDLHLGVSMRSFRAEHVSDFVKRVLDLEVDAAASLYREFAANFPLVMTRSVDSARRWLRRQARGSERYGLVVSSQALRLKPHAIDVRTPVDPVNWFLNDREDVRSSYYLEDVATEFQVQGLELDWVGVVWDADLRHQPAGWQHHAFVGDRWQHIHKPDRRLYLKNAYRVLLTRARQGMVIVVPHGEPEDPTRTPAFYDGTYSYLQSIGIREVT</sequence>
<name>A0A480ATN6_9BURK</name>
<keyword evidence="3" id="KW-1185">Reference proteome</keyword>
<evidence type="ECO:0000259" key="1">
    <source>
        <dbReference type="Pfam" id="PF09848"/>
    </source>
</evidence>
<gene>
    <name evidence="2" type="ORF">AQPW35_38620</name>
</gene>
<dbReference type="InterPro" id="IPR018647">
    <property type="entry name" value="SLFN_3-like_DNA/RNA_helicase"/>
</dbReference>
<comment type="caution">
    <text evidence="2">The sequence shown here is derived from an EMBL/GenBank/DDBJ whole genome shotgun (WGS) entry which is preliminary data.</text>
</comment>
<dbReference type="Proteomes" id="UP000301751">
    <property type="component" value="Unassembled WGS sequence"/>
</dbReference>
<reference evidence="3" key="1">
    <citation type="submission" date="2019-03" db="EMBL/GenBank/DDBJ databases">
        <title>Aquabacterium pictum sp.nov., the first bacteriochlorophyll a-containing freshwater bacterium in the genus Aquabacterium of the class Betaproteobacteria.</title>
        <authorList>
            <person name="Hirose S."/>
            <person name="Tank M."/>
            <person name="Hara E."/>
            <person name="Tamaki H."/>
            <person name="Takaichi S."/>
            <person name="Haruta S."/>
            <person name="Hanada S."/>
        </authorList>
    </citation>
    <scope>NUCLEOTIDE SEQUENCE [LARGE SCALE GENOMIC DNA]</scope>
    <source>
        <strain evidence="3">W35</strain>
    </source>
</reference>
<feature type="domain" description="Schlafen group 3-like DNA/RNA helicase" evidence="1">
    <location>
        <begin position="252"/>
        <end position="645"/>
    </location>
</feature>
<proteinExistence type="predicted"/>